<feature type="region of interest" description="Disordered" evidence="2">
    <location>
        <begin position="84"/>
        <end position="119"/>
    </location>
</feature>
<sequence length="550" mass="58588">MRHASQPPAIEQDAEGQQMDTEQLPQLYQLARKGTPKLGRAREPGSSGEGPSPQKSIAETSVEDRIELSVRKARSRFFELPAEEVGASDVQLSGTTTQPNVSAHPSALEQPTLPAPVRAPRPHTVAALAGTITDFRPLKVEVKGPAAPTSNPVHLEVEPQTQKPMTSKSKHSQVPDARLLNPADPVNLRGLLDAIDVPLTPVEEDSAQRRLRAELTGLGPLDPLLDIPQLSDIFLNGTEVWYEAAGLLQRSDISLTDEEEGRALATRLLSAAGGRLDDSHPIADVQTENGLRVHAVLPPLSRGGTLLSIRLRATGTPTVADLQERGMLSEETGRVLAYLVRQRANFLISGGTGSGKTTLLSALLATCGADERLLLVEDTSELAPDHPHTVSLQAREANTEGRGEVRLSELIQAALRMRPTRLIVGECRGAEIADMLSAMNTGHSGTGGTVHANSTEAVPARLYAMGALAGLSERAVTLQAATALDYIIHIDRSSGQRQVREIASLSQQSGTLVVRPVCRVEAGRRGPSLAWLPAGEQLRQAVQGAVGDSS</sequence>
<keyword evidence="5" id="KW-1185">Reference proteome</keyword>
<feature type="compositionally biased region" description="Polar residues" evidence="2">
    <location>
        <begin position="90"/>
        <end position="103"/>
    </location>
</feature>
<reference evidence="5" key="1">
    <citation type="journal article" date="2019" name="Int. J. Syst. Evol. Microbiol.">
        <title>The Global Catalogue of Microorganisms (GCM) 10K type strain sequencing project: providing services to taxonomists for standard genome sequencing and annotation.</title>
        <authorList>
            <consortium name="The Broad Institute Genomics Platform"/>
            <consortium name="The Broad Institute Genome Sequencing Center for Infectious Disease"/>
            <person name="Wu L."/>
            <person name="Ma J."/>
        </authorList>
    </citation>
    <scope>NUCLEOTIDE SEQUENCE [LARGE SCALE GENOMIC DNA]</scope>
    <source>
        <strain evidence="5">JCM 18541</strain>
    </source>
</reference>
<proteinExistence type="inferred from homology"/>
<dbReference type="EMBL" id="BAABKP010000001">
    <property type="protein sequence ID" value="GAA4788956.1"/>
    <property type="molecule type" value="Genomic_DNA"/>
</dbReference>
<gene>
    <name evidence="4" type="ORF">GCM10023352_03480</name>
</gene>
<comment type="similarity">
    <text evidence="1">Belongs to the GSP E family.</text>
</comment>
<evidence type="ECO:0000259" key="3">
    <source>
        <dbReference type="Pfam" id="PF00437"/>
    </source>
</evidence>
<protein>
    <recommendedName>
        <fullName evidence="3">Bacterial type II secretion system protein E domain-containing protein</fullName>
    </recommendedName>
</protein>
<feature type="domain" description="Bacterial type II secretion system protein E" evidence="3">
    <location>
        <begin position="252"/>
        <end position="488"/>
    </location>
</feature>
<evidence type="ECO:0000313" key="5">
    <source>
        <dbReference type="Proteomes" id="UP001500187"/>
    </source>
</evidence>
<accession>A0ABP9B3Z7</accession>
<dbReference type="CDD" id="cd01130">
    <property type="entry name" value="VirB11-like_ATPase"/>
    <property type="match status" value="1"/>
</dbReference>
<feature type="region of interest" description="Disordered" evidence="2">
    <location>
        <begin position="144"/>
        <end position="182"/>
    </location>
</feature>
<evidence type="ECO:0000313" key="4">
    <source>
        <dbReference type="EMBL" id="GAA4788956.1"/>
    </source>
</evidence>
<dbReference type="PANTHER" id="PTHR30486">
    <property type="entry name" value="TWITCHING MOTILITY PROTEIN PILT"/>
    <property type="match status" value="1"/>
</dbReference>
<dbReference type="InterPro" id="IPR001482">
    <property type="entry name" value="T2SS/T4SS_dom"/>
</dbReference>
<organism evidence="4 5">
    <name type="scientific">Rothia endophytica</name>
    <dbReference type="NCBI Taxonomy" id="1324766"/>
    <lineage>
        <taxon>Bacteria</taxon>
        <taxon>Bacillati</taxon>
        <taxon>Actinomycetota</taxon>
        <taxon>Actinomycetes</taxon>
        <taxon>Micrococcales</taxon>
        <taxon>Micrococcaceae</taxon>
        <taxon>Rothia</taxon>
    </lineage>
</organism>
<dbReference type="Gene3D" id="3.40.50.300">
    <property type="entry name" value="P-loop containing nucleotide triphosphate hydrolases"/>
    <property type="match status" value="1"/>
</dbReference>
<dbReference type="InterPro" id="IPR022399">
    <property type="entry name" value="TadA-like_ATPase"/>
</dbReference>
<dbReference type="SUPFAM" id="SSF52540">
    <property type="entry name" value="P-loop containing nucleoside triphosphate hydrolases"/>
    <property type="match status" value="1"/>
</dbReference>
<dbReference type="Pfam" id="PF00437">
    <property type="entry name" value="T2SSE"/>
    <property type="match status" value="1"/>
</dbReference>
<dbReference type="InterPro" id="IPR027417">
    <property type="entry name" value="P-loop_NTPase"/>
</dbReference>
<dbReference type="RefSeq" id="WP_345443976.1">
    <property type="nucleotide sequence ID" value="NZ_BAABKP010000001.1"/>
</dbReference>
<evidence type="ECO:0000256" key="1">
    <source>
        <dbReference type="ARBA" id="ARBA00006611"/>
    </source>
</evidence>
<dbReference type="Proteomes" id="UP001500187">
    <property type="component" value="Unassembled WGS sequence"/>
</dbReference>
<dbReference type="InterPro" id="IPR050921">
    <property type="entry name" value="T4SS_GSP_E_ATPase"/>
</dbReference>
<evidence type="ECO:0000256" key="2">
    <source>
        <dbReference type="SAM" id="MobiDB-lite"/>
    </source>
</evidence>
<feature type="region of interest" description="Disordered" evidence="2">
    <location>
        <begin position="1"/>
        <end position="64"/>
    </location>
</feature>
<comment type="caution">
    <text evidence="4">The sequence shown here is derived from an EMBL/GenBank/DDBJ whole genome shotgun (WGS) entry which is preliminary data.</text>
</comment>
<dbReference type="NCBIfam" id="TIGR03819">
    <property type="entry name" value="heli_sec_ATPase"/>
    <property type="match status" value="1"/>
</dbReference>
<dbReference type="Gene3D" id="3.30.450.380">
    <property type="match status" value="1"/>
</dbReference>
<dbReference type="PANTHER" id="PTHR30486:SF6">
    <property type="entry name" value="TYPE IV PILUS RETRACTATION ATPASE PILT"/>
    <property type="match status" value="1"/>
</dbReference>
<name>A0ABP9B3Z7_9MICC</name>